<dbReference type="InterPro" id="IPR007400">
    <property type="entry name" value="PrpF-like"/>
</dbReference>
<dbReference type="SUPFAM" id="SSF54506">
    <property type="entry name" value="Diaminopimelate epimerase-like"/>
    <property type="match status" value="2"/>
</dbReference>
<gene>
    <name evidence="3" type="ORF">G3M48_008884</name>
</gene>
<dbReference type="AlphaFoldDB" id="A0AAW0RJZ5"/>
<proteinExistence type="inferred from homology"/>
<comment type="similarity">
    <text evidence="1">Belongs to the PrpF family.</text>
</comment>
<name>A0AAW0RJZ5_9HYPO</name>
<reference evidence="3 4" key="1">
    <citation type="submission" date="2020-02" db="EMBL/GenBank/DDBJ databases">
        <title>Comparative genomics of the hypocrealean fungal genus Beauvera.</title>
        <authorList>
            <person name="Showalter D.N."/>
            <person name="Bushley K.E."/>
            <person name="Rehner S.A."/>
        </authorList>
    </citation>
    <scope>NUCLEOTIDE SEQUENCE [LARGE SCALE GENOMIC DNA]</scope>
    <source>
        <strain evidence="3 4">ARSEF4384</strain>
    </source>
</reference>
<accession>A0AAW0RJZ5</accession>
<keyword evidence="4" id="KW-1185">Reference proteome</keyword>
<evidence type="ECO:0000313" key="4">
    <source>
        <dbReference type="Proteomes" id="UP001397290"/>
    </source>
</evidence>
<evidence type="ECO:0000256" key="1">
    <source>
        <dbReference type="ARBA" id="ARBA00007673"/>
    </source>
</evidence>
<dbReference type="EMBL" id="JAAHCF010000691">
    <property type="protein sequence ID" value="KAK8142368.1"/>
    <property type="molecule type" value="Genomic_DNA"/>
</dbReference>
<sequence>MRPPTPPTALLRRVCVRTLHARPSSTSSRAGLRSFPAWFVRGGTSNGLVIRAIDLPPSPSSWSSVLAPAMGSPDAQYGRQLDGMGSGVSSTSKLVVLSPPPPPPTTIAHVAYTFVQVGIRDGVVDTAGNCGNMSSIVGPAAWDMGYVRDEDKPALVQTAAADGTRWATLRLFNTNTSKVIESTFRVDAEDGRCCYCPEGDYVMDGVPGKQSCITMSFLDPAGAKTGRALPTGRPVDMLDVVAADGSDAPPVRASLVDVGNPGVFVTGRSLGYPTAASLSPAAIESDAALKTRLEALRRRGAQLMGMDPDTESVPKIVLLFPPSDDGGGGGGGAEVDISCRAMSMGQAHKAVPLTLALCLGAAARMRGTLAWEMLREAGRAQDKPAVRIAHPSGLVDVGTTMVDGEVKAAKLLRTARVLMKGEVFY</sequence>
<keyword evidence="2" id="KW-0413">Isomerase</keyword>
<protein>
    <submittedName>
        <fullName evidence="3">Uncharacterized protein</fullName>
    </submittedName>
</protein>
<dbReference type="PANTHER" id="PTHR43709">
    <property type="entry name" value="ACONITATE ISOMERASE-RELATED"/>
    <property type="match status" value="1"/>
</dbReference>
<dbReference type="Gene3D" id="3.10.310.10">
    <property type="entry name" value="Diaminopimelate Epimerase, Chain A, domain 1"/>
    <property type="match status" value="2"/>
</dbReference>
<dbReference type="Pfam" id="PF04303">
    <property type="entry name" value="PrpF"/>
    <property type="match status" value="1"/>
</dbReference>
<dbReference type="Proteomes" id="UP001397290">
    <property type="component" value="Unassembled WGS sequence"/>
</dbReference>
<evidence type="ECO:0000313" key="3">
    <source>
        <dbReference type="EMBL" id="KAK8142368.1"/>
    </source>
</evidence>
<organism evidence="3 4">
    <name type="scientific">Beauveria asiatica</name>
    <dbReference type="NCBI Taxonomy" id="1069075"/>
    <lineage>
        <taxon>Eukaryota</taxon>
        <taxon>Fungi</taxon>
        <taxon>Dikarya</taxon>
        <taxon>Ascomycota</taxon>
        <taxon>Pezizomycotina</taxon>
        <taxon>Sordariomycetes</taxon>
        <taxon>Hypocreomycetidae</taxon>
        <taxon>Hypocreales</taxon>
        <taxon>Cordycipitaceae</taxon>
        <taxon>Beauveria</taxon>
    </lineage>
</organism>
<evidence type="ECO:0000256" key="2">
    <source>
        <dbReference type="ARBA" id="ARBA00023235"/>
    </source>
</evidence>
<dbReference type="GO" id="GO:0016853">
    <property type="term" value="F:isomerase activity"/>
    <property type="evidence" value="ECO:0007669"/>
    <property type="project" value="UniProtKB-KW"/>
</dbReference>
<comment type="caution">
    <text evidence="3">The sequence shown here is derived from an EMBL/GenBank/DDBJ whole genome shotgun (WGS) entry which is preliminary data.</text>
</comment>
<dbReference type="PANTHER" id="PTHR43709:SF2">
    <property type="entry name" value="DUF453 DOMAIN PROTEIN (AFU_ORTHOLOGUE AFUA_6G00360)"/>
    <property type="match status" value="1"/>
</dbReference>